<gene>
    <name evidence="1" type="ORF">A9C19_02900</name>
</gene>
<organism evidence="1 2">
    <name type="scientific">Bacillus weihaiensis</name>
    <dbReference type="NCBI Taxonomy" id="1547283"/>
    <lineage>
        <taxon>Bacteria</taxon>
        <taxon>Bacillati</taxon>
        <taxon>Bacillota</taxon>
        <taxon>Bacilli</taxon>
        <taxon>Bacillales</taxon>
        <taxon>Bacillaceae</taxon>
        <taxon>Bacillus</taxon>
    </lineage>
</organism>
<proteinExistence type="predicted"/>
<dbReference type="AlphaFoldDB" id="A0A1L3MN95"/>
<protein>
    <submittedName>
        <fullName evidence="1">Uncharacterized protein</fullName>
    </submittedName>
</protein>
<dbReference type="EMBL" id="CP016020">
    <property type="protein sequence ID" value="APH03791.1"/>
    <property type="molecule type" value="Genomic_DNA"/>
</dbReference>
<evidence type="ECO:0000313" key="2">
    <source>
        <dbReference type="Proteomes" id="UP000181936"/>
    </source>
</evidence>
<accession>A0A1L3MN95</accession>
<dbReference type="Proteomes" id="UP000181936">
    <property type="component" value="Chromosome"/>
</dbReference>
<evidence type="ECO:0000313" key="1">
    <source>
        <dbReference type="EMBL" id="APH03791.1"/>
    </source>
</evidence>
<dbReference type="KEGG" id="bwh:A9C19_02900"/>
<dbReference type="RefSeq" id="WP_072578581.1">
    <property type="nucleotide sequence ID" value="NZ_CP016020.1"/>
</dbReference>
<keyword evidence="2" id="KW-1185">Reference proteome</keyword>
<sequence length="81" mass="9955">MINDYKMKDEDSYRIAEGKTNKLYADLFPFIEGEEDIIEAFFEHFEFDHTVTVEEMVWFYMIFEVLYEKDTLPFHYYVGNR</sequence>
<dbReference type="STRING" id="1547283.A9C19_02900"/>
<reference evidence="1 2" key="1">
    <citation type="journal article" date="2016" name="Sci. Rep.">
        <title>Complete genome sequence and transcriptomic analysis of a novel marine strain Bacillus weihaiensis reveals the mechanism of brown algae degradation.</title>
        <authorList>
            <person name="Zhu Y."/>
            <person name="Chen P."/>
            <person name="Bao Y."/>
            <person name="Men Y."/>
            <person name="Zeng Y."/>
            <person name="Yang J."/>
            <person name="Sun J."/>
            <person name="Sun Y."/>
        </authorList>
    </citation>
    <scope>NUCLEOTIDE SEQUENCE [LARGE SCALE GENOMIC DNA]</scope>
    <source>
        <strain evidence="1 2">Alg07</strain>
    </source>
</reference>
<name>A0A1L3MN95_9BACI</name>